<dbReference type="EMBL" id="JANBQB010000562">
    <property type="protein sequence ID" value="KAJ1975152.1"/>
    <property type="molecule type" value="Genomic_DNA"/>
</dbReference>
<dbReference type="InterPro" id="IPR036691">
    <property type="entry name" value="Endo/exonu/phosph_ase_sf"/>
</dbReference>
<name>A0A9W8B5J4_9FUNG</name>
<protein>
    <recommendedName>
        <fullName evidence="1">Endonuclease/exonuclease/phosphatase domain-containing protein</fullName>
    </recommendedName>
</protein>
<dbReference type="OrthoDB" id="200415at2759"/>
<dbReference type="Pfam" id="PF03372">
    <property type="entry name" value="Exo_endo_phos"/>
    <property type="match status" value="1"/>
</dbReference>
<organism evidence="2 3">
    <name type="scientific">Dimargaris verticillata</name>
    <dbReference type="NCBI Taxonomy" id="2761393"/>
    <lineage>
        <taxon>Eukaryota</taxon>
        <taxon>Fungi</taxon>
        <taxon>Fungi incertae sedis</taxon>
        <taxon>Zoopagomycota</taxon>
        <taxon>Kickxellomycotina</taxon>
        <taxon>Dimargaritomycetes</taxon>
        <taxon>Dimargaritales</taxon>
        <taxon>Dimargaritaceae</taxon>
        <taxon>Dimargaris</taxon>
    </lineage>
</organism>
<dbReference type="GO" id="GO:0003824">
    <property type="term" value="F:catalytic activity"/>
    <property type="evidence" value="ECO:0007669"/>
    <property type="project" value="InterPro"/>
</dbReference>
<dbReference type="InterPro" id="IPR005135">
    <property type="entry name" value="Endo/exonuclease/phosphatase"/>
</dbReference>
<dbReference type="AlphaFoldDB" id="A0A9W8B5J4"/>
<reference evidence="2" key="1">
    <citation type="submission" date="2022-07" db="EMBL/GenBank/DDBJ databases">
        <title>Phylogenomic reconstructions and comparative analyses of Kickxellomycotina fungi.</title>
        <authorList>
            <person name="Reynolds N.K."/>
            <person name="Stajich J.E."/>
            <person name="Barry K."/>
            <person name="Grigoriev I.V."/>
            <person name="Crous P."/>
            <person name="Smith M.E."/>
        </authorList>
    </citation>
    <scope>NUCLEOTIDE SEQUENCE</scope>
    <source>
        <strain evidence="2">RSA 567</strain>
    </source>
</reference>
<comment type="caution">
    <text evidence="2">The sequence shown here is derived from an EMBL/GenBank/DDBJ whole genome shotgun (WGS) entry which is preliminary data.</text>
</comment>
<sequence>MVPEPRPAIVPGQVVHFDARPKLSLATATTDSPLKVMQWNIERGYQLDAIVTILKREAPDIAILQELDIHCERSNYTDQLRAISEAMAWNGGFVAEFEEIHSPLRAPETQGGGFHGNAIFSRFDMTFRIIDHQYQPVNWNRDGIHYLEPRRGQRYSLVAIIQPGPAVPPIMAYSVHLEVFCGLSHRICQFAELLDDAYRHKAQYPHQLLFGDLNTMAHSIARLSPRYACDSFRWRSLGRSEPQWWQTNVLSCYRDSVSTLSAQANGDEKCHDVRVNQTANPNLQRYGPHVFPPDVVAKALNPGFTEPWDLHKDVTLENHCGLLRGKLDWTLTMGFRWVSKAIGNHDYHASDHKYLVLTVQYA</sequence>
<feature type="domain" description="Endonuclease/exonuclease/phosphatase" evidence="1">
    <location>
        <begin position="37"/>
        <end position="352"/>
    </location>
</feature>
<evidence type="ECO:0000313" key="2">
    <source>
        <dbReference type="EMBL" id="KAJ1975152.1"/>
    </source>
</evidence>
<evidence type="ECO:0000259" key="1">
    <source>
        <dbReference type="Pfam" id="PF03372"/>
    </source>
</evidence>
<proteinExistence type="predicted"/>
<dbReference type="Proteomes" id="UP001151582">
    <property type="component" value="Unassembled WGS sequence"/>
</dbReference>
<accession>A0A9W8B5J4</accession>
<gene>
    <name evidence="2" type="ORF">H4R34_004446</name>
</gene>
<evidence type="ECO:0000313" key="3">
    <source>
        <dbReference type="Proteomes" id="UP001151582"/>
    </source>
</evidence>
<dbReference type="SUPFAM" id="SSF56219">
    <property type="entry name" value="DNase I-like"/>
    <property type="match status" value="1"/>
</dbReference>
<dbReference type="Gene3D" id="3.60.10.10">
    <property type="entry name" value="Endonuclease/exonuclease/phosphatase"/>
    <property type="match status" value="1"/>
</dbReference>
<keyword evidence="3" id="KW-1185">Reference proteome</keyword>